<dbReference type="SUPFAM" id="SSF49503">
    <property type="entry name" value="Cupredoxins"/>
    <property type="match status" value="1"/>
</dbReference>
<dbReference type="KEGG" id="pprt:ET464_09710"/>
<keyword evidence="3" id="KW-1185">Reference proteome</keyword>
<dbReference type="AlphaFoldDB" id="A0A4P6EY01"/>
<accession>A0A4P6EY01</accession>
<evidence type="ECO:0000259" key="1">
    <source>
        <dbReference type="Pfam" id="PF13473"/>
    </source>
</evidence>
<dbReference type="EMBL" id="CP035492">
    <property type="protein sequence ID" value="QAY66639.1"/>
    <property type="molecule type" value="Genomic_DNA"/>
</dbReference>
<dbReference type="OrthoDB" id="279535at2"/>
<sequence length="147" mass="15454">MDLGDKLGKEMIINMKKWFLFGAIFALVLVLAACGGNKSNNEANNGAANNGASNNAGSGAASTNVAVKAKNWQFDQKEYHIPKGTDVAISLESTEGVHGIEIKGTDYTVKNGSTTTVNIADAGEYEMACNVPCGTGHSQMKTKLIVK</sequence>
<protein>
    <submittedName>
        <fullName evidence="2">Cytochrome C oxidase subunit II</fullName>
    </submittedName>
</protein>
<dbReference type="PROSITE" id="PS51257">
    <property type="entry name" value="PROKAR_LIPOPROTEIN"/>
    <property type="match status" value="1"/>
</dbReference>
<evidence type="ECO:0000313" key="3">
    <source>
        <dbReference type="Proteomes" id="UP000293568"/>
    </source>
</evidence>
<reference evidence="2 3" key="1">
    <citation type="submission" date="2019-01" db="EMBL/GenBank/DDBJ databases">
        <title>Genome sequencing of strain FW100M-2.</title>
        <authorList>
            <person name="Heo J."/>
            <person name="Kim S.-J."/>
            <person name="Kim J.-S."/>
            <person name="Hong S.-B."/>
            <person name="Kwon S.-W."/>
        </authorList>
    </citation>
    <scope>NUCLEOTIDE SEQUENCE [LARGE SCALE GENOMIC DNA]</scope>
    <source>
        <strain evidence="2 3">FW100M-2</strain>
    </source>
</reference>
<name>A0A4P6EY01_9BACL</name>
<proteinExistence type="predicted"/>
<dbReference type="Proteomes" id="UP000293568">
    <property type="component" value="Chromosome"/>
</dbReference>
<dbReference type="Pfam" id="PF13473">
    <property type="entry name" value="Cupredoxin_1"/>
    <property type="match status" value="1"/>
</dbReference>
<feature type="domain" description="EfeO-type cupredoxin-like" evidence="1">
    <location>
        <begin position="59"/>
        <end position="146"/>
    </location>
</feature>
<dbReference type="Gene3D" id="2.60.40.420">
    <property type="entry name" value="Cupredoxins - blue copper proteins"/>
    <property type="match status" value="1"/>
</dbReference>
<dbReference type="InterPro" id="IPR028096">
    <property type="entry name" value="EfeO_Cupredoxin"/>
</dbReference>
<evidence type="ECO:0000313" key="2">
    <source>
        <dbReference type="EMBL" id="QAY66639.1"/>
    </source>
</evidence>
<gene>
    <name evidence="2" type="ORF">ET464_09710</name>
</gene>
<organism evidence="2 3">
    <name type="scientific">Paenibacillus protaetiae</name>
    <dbReference type="NCBI Taxonomy" id="2509456"/>
    <lineage>
        <taxon>Bacteria</taxon>
        <taxon>Bacillati</taxon>
        <taxon>Bacillota</taxon>
        <taxon>Bacilli</taxon>
        <taxon>Bacillales</taxon>
        <taxon>Paenibacillaceae</taxon>
        <taxon>Paenibacillus</taxon>
    </lineage>
</organism>
<dbReference type="InterPro" id="IPR008972">
    <property type="entry name" value="Cupredoxin"/>
</dbReference>